<dbReference type="CDD" id="cd06171">
    <property type="entry name" value="Sigma70_r4"/>
    <property type="match status" value="1"/>
</dbReference>
<sequence>MHLLSLYKKKKSALNIFTDKILVYKVKKGDKEAYGKLYLKYFDSIYRYIFFRVNQNRQDAEDITEIVFFKAWKGFEAFDEERAGFRAWIYKITHNQVIDFYKKDNRKTTLDETVIDEKQNLEENVLQNLEHEHTLKAIEKLPLDQKEIIIMKFIEGLSNQEIGSVLGKKENAVRALQFRALKKLHKMLTSYGKPE</sequence>
<dbReference type="InterPro" id="IPR036388">
    <property type="entry name" value="WH-like_DNA-bd_sf"/>
</dbReference>
<reference evidence="8 9" key="1">
    <citation type="journal article" date="2016" name="Nat. Commun.">
        <title>Thousands of microbial genomes shed light on interconnected biogeochemical processes in an aquifer system.</title>
        <authorList>
            <person name="Anantharaman K."/>
            <person name="Brown C.T."/>
            <person name="Hug L.A."/>
            <person name="Sharon I."/>
            <person name="Castelle C.J."/>
            <person name="Probst A.J."/>
            <person name="Thomas B.C."/>
            <person name="Singh A."/>
            <person name="Wilkins M.J."/>
            <person name="Karaoz U."/>
            <person name="Brodie E.L."/>
            <person name="Williams K.H."/>
            <person name="Hubbard S.S."/>
            <person name="Banfield J.F."/>
        </authorList>
    </citation>
    <scope>NUCLEOTIDE SEQUENCE [LARGE SCALE GENOMIC DNA]</scope>
</reference>
<dbReference type="InterPro" id="IPR013325">
    <property type="entry name" value="RNA_pol_sigma_r2"/>
</dbReference>
<dbReference type="SUPFAM" id="SSF88946">
    <property type="entry name" value="Sigma2 domain of RNA polymerase sigma factors"/>
    <property type="match status" value="1"/>
</dbReference>
<dbReference type="NCBIfam" id="TIGR02937">
    <property type="entry name" value="sigma70-ECF"/>
    <property type="match status" value="1"/>
</dbReference>
<keyword evidence="5" id="KW-0804">Transcription</keyword>
<dbReference type="Proteomes" id="UP000176609">
    <property type="component" value="Unassembled WGS sequence"/>
</dbReference>
<evidence type="ECO:0000256" key="3">
    <source>
        <dbReference type="ARBA" id="ARBA00023082"/>
    </source>
</evidence>
<proteinExistence type="inferred from homology"/>
<keyword evidence="4" id="KW-0238">DNA-binding</keyword>
<dbReference type="PANTHER" id="PTHR43133:SF8">
    <property type="entry name" value="RNA POLYMERASE SIGMA FACTOR HI_1459-RELATED"/>
    <property type="match status" value="1"/>
</dbReference>
<keyword evidence="3" id="KW-0731">Sigma factor</keyword>
<dbReference type="EMBL" id="MFJR01000005">
    <property type="protein sequence ID" value="OGG27253.1"/>
    <property type="molecule type" value="Genomic_DNA"/>
</dbReference>
<evidence type="ECO:0000256" key="2">
    <source>
        <dbReference type="ARBA" id="ARBA00023015"/>
    </source>
</evidence>
<organism evidence="8 9">
    <name type="scientific">Candidatus Gottesmanbacteria bacterium RIFCSPLOWO2_01_FULL_39_12b</name>
    <dbReference type="NCBI Taxonomy" id="1798388"/>
    <lineage>
        <taxon>Bacteria</taxon>
        <taxon>Candidatus Gottesmaniibacteriota</taxon>
    </lineage>
</organism>
<dbReference type="Pfam" id="PF08281">
    <property type="entry name" value="Sigma70_r4_2"/>
    <property type="match status" value="1"/>
</dbReference>
<dbReference type="Gene3D" id="1.10.10.10">
    <property type="entry name" value="Winged helix-like DNA-binding domain superfamily/Winged helix DNA-binding domain"/>
    <property type="match status" value="1"/>
</dbReference>
<accession>A0A1F6ARY1</accession>
<dbReference type="InterPro" id="IPR007627">
    <property type="entry name" value="RNA_pol_sigma70_r2"/>
</dbReference>
<dbReference type="SUPFAM" id="SSF88659">
    <property type="entry name" value="Sigma3 and sigma4 domains of RNA polymerase sigma factors"/>
    <property type="match status" value="1"/>
</dbReference>
<evidence type="ECO:0008006" key="10">
    <source>
        <dbReference type="Google" id="ProtNLM"/>
    </source>
</evidence>
<dbReference type="InterPro" id="IPR039425">
    <property type="entry name" value="RNA_pol_sigma-70-like"/>
</dbReference>
<evidence type="ECO:0000313" key="9">
    <source>
        <dbReference type="Proteomes" id="UP000176609"/>
    </source>
</evidence>
<evidence type="ECO:0000256" key="5">
    <source>
        <dbReference type="ARBA" id="ARBA00023163"/>
    </source>
</evidence>
<comment type="similarity">
    <text evidence="1">Belongs to the sigma-70 factor family. ECF subfamily.</text>
</comment>
<protein>
    <recommendedName>
        <fullName evidence="10">RNA polymerase subunit sigma-24</fullName>
    </recommendedName>
</protein>
<dbReference type="Gene3D" id="1.10.1740.10">
    <property type="match status" value="1"/>
</dbReference>
<evidence type="ECO:0000313" key="8">
    <source>
        <dbReference type="EMBL" id="OGG27253.1"/>
    </source>
</evidence>
<dbReference type="InterPro" id="IPR014284">
    <property type="entry name" value="RNA_pol_sigma-70_dom"/>
</dbReference>
<dbReference type="AlphaFoldDB" id="A0A1F6ARY1"/>
<dbReference type="PANTHER" id="PTHR43133">
    <property type="entry name" value="RNA POLYMERASE ECF-TYPE SIGMA FACTO"/>
    <property type="match status" value="1"/>
</dbReference>
<dbReference type="GO" id="GO:0003677">
    <property type="term" value="F:DNA binding"/>
    <property type="evidence" value="ECO:0007669"/>
    <property type="project" value="UniProtKB-KW"/>
</dbReference>
<dbReference type="GO" id="GO:0016987">
    <property type="term" value="F:sigma factor activity"/>
    <property type="evidence" value="ECO:0007669"/>
    <property type="project" value="UniProtKB-KW"/>
</dbReference>
<dbReference type="GO" id="GO:0006352">
    <property type="term" value="P:DNA-templated transcription initiation"/>
    <property type="evidence" value="ECO:0007669"/>
    <property type="project" value="InterPro"/>
</dbReference>
<dbReference type="Pfam" id="PF04542">
    <property type="entry name" value="Sigma70_r2"/>
    <property type="match status" value="1"/>
</dbReference>
<evidence type="ECO:0000259" key="7">
    <source>
        <dbReference type="Pfam" id="PF08281"/>
    </source>
</evidence>
<evidence type="ECO:0000256" key="4">
    <source>
        <dbReference type="ARBA" id="ARBA00023125"/>
    </source>
</evidence>
<keyword evidence="2" id="KW-0805">Transcription regulation</keyword>
<dbReference type="InterPro" id="IPR013249">
    <property type="entry name" value="RNA_pol_sigma70_r4_t2"/>
</dbReference>
<dbReference type="InterPro" id="IPR013324">
    <property type="entry name" value="RNA_pol_sigma_r3/r4-like"/>
</dbReference>
<gene>
    <name evidence="8" type="ORF">A2960_00335</name>
</gene>
<evidence type="ECO:0000259" key="6">
    <source>
        <dbReference type="Pfam" id="PF04542"/>
    </source>
</evidence>
<feature type="domain" description="RNA polymerase sigma factor 70 region 4 type 2" evidence="7">
    <location>
        <begin position="135"/>
        <end position="184"/>
    </location>
</feature>
<name>A0A1F6ARY1_9BACT</name>
<evidence type="ECO:0000256" key="1">
    <source>
        <dbReference type="ARBA" id="ARBA00010641"/>
    </source>
</evidence>
<feature type="domain" description="RNA polymerase sigma-70 region 2" evidence="6">
    <location>
        <begin position="38"/>
        <end position="106"/>
    </location>
</feature>
<comment type="caution">
    <text evidence="8">The sequence shown here is derived from an EMBL/GenBank/DDBJ whole genome shotgun (WGS) entry which is preliminary data.</text>
</comment>